<comment type="caution">
    <text evidence="2">The sequence shown here is derived from an EMBL/GenBank/DDBJ whole genome shotgun (WGS) entry which is preliminary data.</text>
</comment>
<protein>
    <submittedName>
        <fullName evidence="2">YqaJ viral recombinase family protein</fullName>
    </submittedName>
</protein>
<evidence type="ECO:0000259" key="1">
    <source>
        <dbReference type="Pfam" id="PF09588"/>
    </source>
</evidence>
<evidence type="ECO:0000313" key="2">
    <source>
        <dbReference type="EMBL" id="MCO6160644.1"/>
    </source>
</evidence>
<feature type="domain" description="YqaJ viral recombinase" evidence="1">
    <location>
        <begin position="13"/>
        <end position="155"/>
    </location>
</feature>
<proteinExistence type="predicted"/>
<accession>A0ABT1CK65</accession>
<dbReference type="CDD" id="cd22343">
    <property type="entry name" value="PDDEXK_lambda_exonuclease-like"/>
    <property type="match status" value="1"/>
</dbReference>
<dbReference type="PANTHER" id="PTHR46609:SF6">
    <property type="entry name" value="EXONUCLEASE, PHAGE-TYPE_RECB, C-TERMINAL DOMAIN-CONTAINING PROTEIN-RELATED"/>
    <property type="match status" value="1"/>
</dbReference>
<dbReference type="RefSeq" id="WP_252849705.1">
    <property type="nucleotide sequence ID" value="NZ_BAPW01000047.1"/>
</dbReference>
<dbReference type="PANTHER" id="PTHR46609">
    <property type="entry name" value="EXONUCLEASE, PHAGE-TYPE/RECB, C-TERMINAL DOMAIN-CONTAINING PROTEIN"/>
    <property type="match status" value="1"/>
</dbReference>
<dbReference type="EMBL" id="JAMXQU010000009">
    <property type="protein sequence ID" value="MCO6160644.1"/>
    <property type="molecule type" value="Genomic_DNA"/>
</dbReference>
<dbReference type="InterPro" id="IPR019080">
    <property type="entry name" value="YqaJ_viral_recombinase"/>
</dbReference>
<dbReference type="InterPro" id="IPR011604">
    <property type="entry name" value="PDDEXK-like_dom_sf"/>
</dbReference>
<evidence type="ECO:0000313" key="3">
    <source>
        <dbReference type="Proteomes" id="UP001523401"/>
    </source>
</evidence>
<dbReference type="InterPro" id="IPR011335">
    <property type="entry name" value="Restrct_endonuc-II-like"/>
</dbReference>
<dbReference type="Gene3D" id="3.90.320.10">
    <property type="match status" value="1"/>
</dbReference>
<gene>
    <name evidence="2" type="ORF">NF685_11445</name>
</gene>
<dbReference type="SUPFAM" id="SSF52980">
    <property type="entry name" value="Restriction endonuclease-like"/>
    <property type="match status" value="1"/>
</dbReference>
<dbReference type="InterPro" id="IPR051703">
    <property type="entry name" value="NF-kappa-B_Signaling_Reg"/>
</dbReference>
<reference evidence="2 3" key="1">
    <citation type="submission" date="2022-06" db="EMBL/GenBank/DDBJ databases">
        <title>Whole-genome of Asaia lannensis strain LMG 27011T.</title>
        <authorList>
            <person name="Sombolestani A."/>
        </authorList>
    </citation>
    <scope>NUCLEOTIDE SEQUENCE [LARGE SCALE GENOMIC DNA]</scope>
    <source>
        <strain evidence="2 3">NBRC 102526</strain>
    </source>
</reference>
<organism evidence="2 3">
    <name type="scientific">Asaia lannensis NBRC 102526</name>
    <dbReference type="NCBI Taxonomy" id="1307926"/>
    <lineage>
        <taxon>Bacteria</taxon>
        <taxon>Pseudomonadati</taxon>
        <taxon>Pseudomonadota</taxon>
        <taxon>Alphaproteobacteria</taxon>
        <taxon>Acetobacterales</taxon>
        <taxon>Acetobacteraceae</taxon>
        <taxon>Asaia</taxon>
    </lineage>
</organism>
<dbReference type="Proteomes" id="UP001523401">
    <property type="component" value="Unassembled WGS sequence"/>
</dbReference>
<name>A0ABT1CK65_9PROT</name>
<dbReference type="Pfam" id="PF09588">
    <property type="entry name" value="YqaJ"/>
    <property type="match status" value="1"/>
</dbReference>
<sequence>MKIYRDLEQGSDEWLQARCGIITASTIGKLLTGTGKAAKNDSSRRLVSDLLAQRITGLVDPSISSRTLERGHEDEMEAKLKYSQEIAPVEEVGFITEDFGGIIIGYSPDGLVGDNGLIECKSRLSGLQLKTIISLEVPSEYMAQIQTGLMVTGREWLDFISYPAMGGGKMMVLRVYPDPKFQAVLLDAAREAEAEIRSQHAEYESAIKSNKARFFDTERREEMEIML</sequence>
<keyword evidence="3" id="KW-1185">Reference proteome</keyword>